<dbReference type="PANTHER" id="PTHR24015">
    <property type="entry name" value="OS07G0578800 PROTEIN-RELATED"/>
    <property type="match status" value="1"/>
</dbReference>
<comment type="caution">
    <text evidence="4">The sequence shown here is derived from an EMBL/GenBank/DDBJ whole genome shotgun (WGS) entry which is preliminary data.</text>
</comment>
<feature type="repeat" description="PPR" evidence="3">
    <location>
        <begin position="528"/>
        <end position="562"/>
    </location>
</feature>
<dbReference type="Pfam" id="PF01535">
    <property type="entry name" value="PPR"/>
    <property type="match status" value="7"/>
</dbReference>
<dbReference type="FunFam" id="1.25.40.10:FF:000031">
    <property type="entry name" value="Pentatricopeptide repeat-containing protein mitochondrial"/>
    <property type="match status" value="1"/>
</dbReference>
<feature type="repeat" description="PPR" evidence="3">
    <location>
        <begin position="224"/>
        <end position="258"/>
    </location>
</feature>
<keyword evidence="5" id="KW-1185">Reference proteome</keyword>
<feature type="repeat" description="PPR" evidence="3">
    <location>
        <begin position="427"/>
        <end position="461"/>
    </location>
</feature>
<feature type="repeat" description="PPR" evidence="3">
    <location>
        <begin position="730"/>
        <end position="764"/>
    </location>
</feature>
<dbReference type="GO" id="GO:0005739">
    <property type="term" value="C:mitochondrion"/>
    <property type="evidence" value="ECO:0007669"/>
    <property type="project" value="UniProtKB-ARBA"/>
</dbReference>
<dbReference type="GO" id="GO:0009451">
    <property type="term" value="P:RNA modification"/>
    <property type="evidence" value="ECO:0007669"/>
    <property type="project" value="InterPro"/>
</dbReference>
<name>A0A9D4ZK00_ADICA</name>
<dbReference type="Gene3D" id="1.25.40.10">
    <property type="entry name" value="Tetratricopeptide repeat domain"/>
    <property type="match status" value="6"/>
</dbReference>
<dbReference type="FunFam" id="1.25.40.10:FF:000158">
    <property type="entry name" value="pentatricopeptide repeat-containing protein At2g33680"/>
    <property type="match status" value="1"/>
</dbReference>
<dbReference type="InterPro" id="IPR046960">
    <property type="entry name" value="PPR_At4g14850-like_plant"/>
</dbReference>
<dbReference type="GO" id="GO:0048731">
    <property type="term" value="P:system development"/>
    <property type="evidence" value="ECO:0007669"/>
    <property type="project" value="UniProtKB-ARBA"/>
</dbReference>
<reference evidence="4" key="1">
    <citation type="submission" date="2021-01" db="EMBL/GenBank/DDBJ databases">
        <title>Adiantum capillus-veneris genome.</title>
        <authorList>
            <person name="Fang Y."/>
            <person name="Liao Q."/>
        </authorList>
    </citation>
    <scope>NUCLEOTIDE SEQUENCE</scope>
    <source>
        <strain evidence="4">H3</strain>
        <tissue evidence="4">Leaf</tissue>
    </source>
</reference>
<dbReference type="FunFam" id="1.25.40.10:FF:000205">
    <property type="entry name" value="Pentatricopeptide repeat-containing protein, mitochondrial"/>
    <property type="match status" value="1"/>
</dbReference>
<dbReference type="FunFam" id="1.25.40.10:FF:000285">
    <property type="entry name" value="Pentatricopeptide repeat-containing protein, chloroplastic"/>
    <property type="match status" value="1"/>
</dbReference>
<feature type="repeat" description="PPR" evidence="3">
    <location>
        <begin position="629"/>
        <end position="663"/>
    </location>
</feature>
<feature type="repeat" description="PPR" evidence="3">
    <location>
        <begin position="22"/>
        <end position="56"/>
    </location>
</feature>
<evidence type="ECO:0008006" key="6">
    <source>
        <dbReference type="Google" id="ProtNLM"/>
    </source>
</evidence>
<dbReference type="GO" id="GO:0003723">
    <property type="term" value="F:RNA binding"/>
    <property type="evidence" value="ECO:0007669"/>
    <property type="project" value="InterPro"/>
</dbReference>
<dbReference type="Pfam" id="PF13041">
    <property type="entry name" value="PPR_2"/>
    <property type="match status" value="2"/>
</dbReference>
<evidence type="ECO:0000256" key="3">
    <source>
        <dbReference type="PROSITE-ProRule" id="PRU00708"/>
    </source>
</evidence>
<comment type="similarity">
    <text evidence="2">Belongs to the PPR family. PCMP-E subfamily.</text>
</comment>
<evidence type="ECO:0000256" key="2">
    <source>
        <dbReference type="ARBA" id="ARBA00061659"/>
    </source>
</evidence>
<keyword evidence="1" id="KW-0677">Repeat</keyword>
<dbReference type="Pfam" id="PF13812">
    <property type="entry name" value="PPR_3"/>
    <property type="match status" value="1"/>
</dbReference>
<dbReference type="EMBL" id="JABFUD020000009">
    <property type="protein sequence ID" value="KAI5075896.1"/>
    <property type="molecule type" value="Genomic_DNA"/>
</dbReference>
<dbReference type="NCBIfam" id="TIGR00756">
    <property type="entry name" value="PPR"/>
    <property type="match status" value="4"/>
</dbReference>
<feature type="repeat" description="PPR" evidence="3">
    <location>
        <begin position="325"/>
        <end position="355"/>
    </location>
</feature>
<dbReference type="InterPro" id="IPR011990">
    <property type="entry name" value="TPR-like_helical_dom_sf"/>
</dbReference>
<evidence type="ECO:0000313" key="5">
    <source>
        <dbReference type="Proteomes" id="UP000886520"/>
    </source>
</evidence>
<accession>A0A9D4ZK00</accession>
<sequence>MYAKHGCIEDAQRVMDGLPYRNVVSWSGLLAGYVQHANNLPASEFFTKMHREGIQPDNVMYLSIIKACATMGLLEQGKIAHEQILRSEIKADSTLGSALIDMYSQCGSLEDAHKVYKDLLQANVVSKSAMIAGYVEQGQDLEAIKLFVEVLEGKGILDRVNFLYVLRACGNIKSLPYAQLLYDQIVEAKLDSDLMVINTLINSYCKCESLQDAQKVFDACKKRDVVSFGIMMAGYFQQGQSCLSLKLFWRMIYEGLKPDEATFICGLKASGSVGGVEEVDHIYCKIVRDGFELNPAIGTALIDIFAKLKCLKESYSVFKSLSDRNIVLWSAIMTSYIEQGYGREALDIFDKMQNDIIAQQEKSSLLCVLKACIMTKDLVRGKIAHSHVIKHGFDADEALGSTLINMYFSCGVPQEGQNVFDSLSHQNVVTWSALISGYSDSGCSTLAFELVDDMIQKEVRPDRAIFLHILKACTSSSAIAQGKLAHHHILKHGLCSDVVLGNALIDMYGKCQTCMEAENVFDRLQTPDLISWSSIIAAHAESGNLHNTLECFENMQKEGMEPNVVTFLCTIKACCNNGALEESRYIHHVVVEAGLNNEDVIASALIDMYSKSDVVEDSYGVFAGLLHQDDVSWATIITSFVQHGHEFSALELFDKMQTKGLKPNKVTFLCILKACSNVGALRQGQLIHDKIVKSEFHSDVYLGNSVVYMYARFGSIDDAHNVFSRLSEQDRVSWEAMISGFSLQGNSDSVREYFVEMQISGFRPQETTYASILAACSHGGYIHEGPAYFNHSGEGSKNFPKAEHYNCMVDLFGRAGHLKAANEMLQSMPGDPDLIGWLTLLSACKSHGNVGLGKHCFEQAAQQAPDFAAGYALMSDLYADAGMWEDVHGLVEQRKSIGAWKKPGQAVIEVNNNLHSFTVGDFERPDGINLHACLDKFNRVMKREGYIPQVWAYSEALPIAFPKSDGAEKAAISSVHYPTKRDGSHFQSSFLECNKNTYSIRTRFES</sequence>
<dbReference type="OrthoDB" id="609013at2759"/>
<dbReference type="AlphaFoldDB" id="A0A9D4ZK00"/>
<organism evidence="4 5">
    <name type="scientific">Adiantum capillus-veneris</name>
    <name type="common">Maidenhair fern</name>
    <dbReference type="NCBI Taxonomy" id="13818"/>
    <lineage>
        <taxon>Eukaryota</taxon>
        <taxon>Viridiplantae</taxon>
        <taxon>Streptophyta</taxon>
        <taxon>Embryophyta</taxon>
        <taxon>Tracheophyta</taxon>
        <taxon>Polypodiopsida</taxon>
        <taxon>Polypodiidae</taxon>
        <taxon>Polypodiales</taxon>
        <taxon>Pteridineae</taxon>
        <taxon>Pteridaceae</taxon>
        <taxon>Vittarioideae</taxon>
        <taxon>Adiantum</taxon>
    </lineage>
</organism>
<feature type="repeat" description="PPR" evidence="3">
    <location>
        <begin position="92"/>
        <end position="126"/>
    </location>
</feature>
<dbReference type="Proteomes" id="UP000886520">
    <property type="component" value="Chromosome 9"/>
</dbReference>
<dbReference type="InterPro" id="IPR002885">
    <property type="entry name" value="PPR_rpt"/>
</dbReference>
<proteinExistence type="inferred from homology"/>
<dbReference type="PROSITE" id="PS51375">
    <property type="entry name" value="PPR"/>
    <property type="match status" value="8"/>
</dbReference>
<dbReference type="PANTHER" id="PTHR24015:SF548">
    <property type="entry name" value="OS08G0340900 PROTEIN"/>
    <property type="match status" value="1"/>
</dbReference>
<evidence type="ECO:0000313" key="4">
    <source>
        <dbReference type="EMBL" id="KAI5075896.1"/>
    </source>
</evidence>
<protein>
    <recommendedName>
        <fullName evidence="6">Pentatricopeptide repeat-containing protein</fullName>
    </recommendedName>
</protein>
<evidence type="ECO:0000256" key="1">
    <source>
        <dbReference type="ARBA" id="ARBA00022737"/>
    </source>
</evidence>
<gene>
    <name evidence="4" type="ORF">GOP47_0009972</name>
</gene>